<feature type="transmembrane region" description="Helical" evidence="6">
    <location>
        <begin position="108"/>
        <end position="128"/>
    </location>
</feature>
<gene>
    <name evidence="9" type="ORF">OVA965_LOCUS4082</name>
    <name evidence="10" type="ORF">TMI583_LOCUS4080</name>
</gene>
<dbReference type="GO" id="GO:0016020">
    <property type="term" value="C:membrane"/>
    <property type="evidence" value="ECO:0007669"/>
    <property type="project" value="UniProtKB-SubCell"/>
</dbReference>
<evidence type="ECO:0000256" key="7">
    <source>
        <dbReference type="SAM" id="SignalP"/>
    </source>
</evidence>
<dbReference type="InterPro" id="IPR003663">
    <property type="entry name" value="Sugar/inositol_transpt"/>
</dbReference>
<feature type="signal peptide" evidence="7">
    <location>
        <begin position="1"/>
        <end position="21"/>
    </location>
</feature>
<dbReference type="Gene3D" id="1.20.1250.20">
    <property type="entry name" value="MFS general substrate transporter like domains"/>
    <property type="match status" value="1"/>
</dbReference>
<feature type="transmembrane region" description="Helical" evidence="6">
    <location>
        <begin position="211"/>
        <end position="230"/>
    </location>
</feature>
<accession>A0A8S2D2S0</accession>
<evidence type="ECO:0000256" key="1">
    <source>
        <dbReference type="ARBA" id="ARBA00004141"/>
    </source>
</evidence>
<feature type="chain" id="PRO_5035646577" description="Major facilitator superfamily (MFS) profile domain-containing protein" evidence="7">
    <location>
        <begin position="22"/>
        <end position="273"/>
    </location>
</feature>
<dbReference type="EMBL" id="CAJOBA010001042">
    <property type="protein sequence ID" value="CAF3572496.1"/>
    <property type="molecule type" value="Genomic_DNA"/>
</dbReference>
<dbReference type="PRINTS" id="PR00171">
    <property type="entry name" value="SUGRTRNSPORT"/>
</dbReference>
<reference evidence="9" key="1">
    <citation type="submission" date="2021-02" db="EMBL/GenBank/DDBJ databases">
        <authorList>
            <person name="Nowell W R."/>
        </authorList>
    </citation>
    <scope>NUCLEOTIDE SEQUENCE</scope>
</reference>
<name>A0A8S2D2S0_9BILA</name>
<comment type="subcellular location">
    <subcellularLocation>
        <location evidence="1">Membrane</location>
        <topology evidence="1">Multi-pass membrane protein</topology>
    </subcellularLocation>
</comment>
<proteinExistence type="predicted"/>
<evidence type="ECO:0000313" key="10">
    <source>
        <dbReference type="EMBL" id="CAF3572496.1"/>
    </source>
</evidence>
<dbReference type="Proteomes" id="UP000682733">
    <property type="component" value="Unassembled WGS sequence"/>
</dbReference>
<evidence type="ECO:0000256" key="6">
    <source>
        <dbReference type="SAM" id="Phobius"/>
    </source>
</evidence>
<dbReference type="InterPro" id="IPR020846">
    <property type="entry name" value="MFS_dom"/>
</dbReference>
<feature type="transmembrane region" description="Helical" evidence="6">
    <location>
        <begin position="237"/>
        <end position="255"/>
    </location>
</feature>
<dbReference type="PANTHER" id="PTHR23503:SF8">
    <property type="entry name" value="FACILITATED GLUCOSE TRANSPORTER PROTEIN 1"/>
    <property type="match status" value="1"/>
</dbReference>
<protein>
    <recommendedName>
        <fullName evidence="8">Major facilitator superfamily (MFS) profile domain-containing protein</fullName>
    </recommendedName>
</protein>
<feature type="transmembrane region" description="Helical" evidence="6">
    <location>
        <begin position="170"/>
        <end position="191"/>
    </location>
</feature>
<dbReference type="SUPFAM" id="SSF103473">
    <property type="entry name" value="MFS general substrate transporter"/>
    <property type="match status" value="1"/>
</dbReference>
<evidence type="ECO:0000259" key="8">
    <source>
        <dbReference type="PROSITE" id="PS50850"/>
    </source>
</evidence>
<keyword evidence="4 6" id="KW-1133">Transmembrane helix</keyword>
<dbReference type="InterPro" id="IPR045263">
    <property type="entry name" value="GLUT"/>
</dbReference>
<evidence type="ECO:0000256" key="2">
    <source>
        <dbReference type="ARBA" id="ARBA00022448"/>
    </source>
</evidence>
<keyword evidence="3 6" id="KW-0812">Transmembrane</keyword>
<feature type="transmembrane region" description="Helical" evidence="6">
    <location>
        <begin position="73"/>
        <end position="96"/>
    </location>
</feature>
<evidence type="ECO:0000313" key="11">
    <source>
        <dbReference type="Proteomes" id="UP000677228"/>
    </source>
</evidence>
<dbReference type="GO" id="GO:0015149">
    <property type="term" value="F:hexose transmembrane transporter activity"/>
    <property type="evidence" value="ECO:0007669"/>
    <property type="project" value="TreeGrafter"/>
</dbReference>
<sequence length="273" mass="30625">MSAITGTASFKIWLVLPGAQALDVSKCKTLRRLRQSNDIEQELIEIQTEENTQSTKNLNLIELLRHSRFKWPIITSLVLNAIQQLSGINAVFFYSGDMFSAAGLKEEKIFYGILATGVINLLATLLSLRLIELLGRRPLIIWPMTLIVLLMVVLCVLVEVNRRKSQEGIAIGALILILIFIILFAIGLGPIPTVYSNEVFAIEAKSAGLSSAMFINWFCNFLVALLFLPLQMIMNGYVFLLFFACVAAAFGLLFFKMPETKNKKLLEIESFWK</sequence>
<evidence type="ECO:0000313" key="9">
    <source>
        <dbReference type="EMBL" id="CAF0789996.1"/>
    </source>
</evidence>
<dbReference type="Pfam" id="PF00083">
    <property type="entry name" value="Sugar_tr"/>
    <property type="match status" value="1"/>
</dbReference>
<dbReference type="AlphaFoldDB" id="A0A8S2D2S0"/>
<feature type="domain" description="Major facilitator superfamily (MFS) profile" evidence="8">
    <location>
        <begin position="1"/>
        <end position="261"/>
    </location>
</feature>
<dbReference type="PROSITE" id="PS50850">
    <property type="entry name" value="MFS"/>
    <property type="match status" value="1"/>
</dbReference>
<keyword evidence="5 6" id="KW-0472">Membrane</keyword>
<evidence type="ECO:0000256" key="4">
    <source>
        <dbReference type="ARBA" id="ARBA00022989"/>
    </source>
</evidence>
<evidence type="ECO:0000256" key="5">
    <source>
        <dbReference type="ARBA" id="ARBA00023136"/>
    </source>
</evidence>
<keyword evidence="2" id="KW-0813">Transport</keyword>
<dbReference type="PANTHER" id="PTHR23503">
    <property type="entry name" value="SOLUTE CARRIER FAMILY 2"/>
    <property type="match status" value="1"/>
</dbReference>
<evidence type="ECO:0000256" key="3">
    <source>
        <dbReference type="ARBA" id="ARBA00022692"/>
    </source>
</evidence>
<dbReference type="InterPro" id="IPR005828">
    <property type="entry name" value="MFS_sugar_transport-like"/>
</dbReference>
<dbReference type="InterPro" id="IPR036259">
    <property type="entry name" value="MFS_trans_sf"/>
</dbReference>
<organism evidence="9 11">
    <name type="scientific">Didymodactylos carnosus</name>
    <dbReference type="NCBI Taxonomy" id="1234261"/>
    <lineage>
        <taxon>Eukaryota</taxon>
        <taxon>Metazoa</taxon>
        <taxon>Spiralia</taxon>
        <taxon>Gnathifera</taxon>
        <taxon>Rotifera</taxon>
        <taxon>Eurotatoria</taxon>
        <taxon>Bdelloidea</taxon>
        <taxon>Philodinida</taxon>
        <taxon>Philodinidae</taxon>
        <taxon>Didymodactylos</taxon>
    </lineage>
</organism>
<dbReference type="EMBL" id="CAJNOK010001042">
    <property type="protein sequence ID" value="CAF0789996.1"/>
    <property type="molecule type" value="Genomic_DNA"/>
</dbReference>
<feature type="transmembrane region" description="Helical" evidence="6">
    <location>
        <begin position="140"/>
        <end position="158"/>
    </location>
</feature>
<keyword evidence="7" id="KW-0732">Signal</keyword>
<dbReference type="Proteomes" id="UP000677228">
    <property type="component" value="Unassembled WGS sequence"/>
</dbReference>
<comment type="caution">
    <text evidence="9">The sequence shown here is derived from an EMBL/GenBank/DDBJ whole genome shotgun (WGS) entry which is preliminary data.</text>
</comment>